<organism evidence="3 4">
    <name type="scientific">Oedothorax gibbosus</name>
    <dbReference type="NCBI Taxonomy" id="931172"/>
    <lineage>
        <taxon>Eukaryota</taxon>
        <taxon>Metazoa</taxon>
        <taxon>Ecdysozoa</taxon>
        <taxon>Arthropoda</taxon>
        <taxon>Chelicerata</taxon>
        <taxon>Arachnida</taxon>
        <taxon>Araneae</taxon>
        <taxon>Araneomorphae</taxon>
        <taxon>Entelegynae</taxon>
        <taxon>Araneoidea</taxon>
        <taxon>Linyphiidae</taxon>
        <taxon>Erigoninae</taxon>
        <taxon>Oedothorax</taxon>
    </lineage>
</organism>
<evidence type="ECO:0000313" key="3">
    <source>
        <dbReference type="EMBL" id="KAG8182966.1"/>
    </source>
</evidence>
<feature type="region of interest" description="Disordered" evidence="1">
    <location>
        <begin position="85"/>
        <end position="117"/>
    </location>
</feature>
<evidence type="ECO:0000256" key="1">
    <source>
        <dbReference type="SAM" id="MobiDB-lite"/>
    </source>
</evidence>
<sequence>MELLYLYFYSISIILTLMLHTISINFYPTHLGWQKNESPEENKPSLSHPLTTNRQTYKRKQRLLSSHVTLEAVCQSGTLPGNRGLFNLSDLLGGENQDAPQKYPSSPTSMDGIPASALSSSAITEGALFQEKNLHYQLKEDPLKDPPPHTRGQDDPS</sequence>
<name>A0AAV6UH43_9ARAC</name>
<dbReference type="EMBL" id="JAFNEN010000439">
    <property type="protein sequence ID" value="KAG8182966.1"/>
    <property type="molecule type" value="Genomic_DNA"/>
</dbReference>
<keyword evidence="2" id="KW-0812">Transmembrane</keyword>
<dbReference type="AlphaFoldDB" id="A0AAV6UH43"/>
<evidence type="ECO:0000256" key="2">
    <source>
        <dbReference type="SAM" id="Phobius"/>
    </source>
</evidence>
<protein>
    <submittedName>
        <fullName evidence="3">Uncharacterized protein</fullName>
    </submittedName>
</protein>
<keyword evidence="2" id="KW-0472">Membrane</keyword>
<keyword evidence="2" id="KW-1133">Transmembrane helix</keyword>
<keyword evidence="4" id="KW-1185">Reference proteome</keyword>
<reference evidence="3 4" key="1">
    <citation type="journal article" date="2022" name="Nat. Ecol. Evol.">
        <title>A masculinizing supergene underlies an exaggerated male reproductive morph in a spider.</title>
        <authorList>
            <person name="Hendrickx F."/>
            <person name="De Corte Z."/>
            <person name="Sonet G."/>
            <person name="Van Belleghem S.M."/>
            <person name="Kostlbacher S."/>
            <person name="Vangestel C."/>
        </authorList>
    </citation>
    <scope>NUCLEOTIDE SEQUENCE [LARGE SCALE GENOMIC DNA]</scope>
    <source>
        <strain evidence="3">W744_W776</strain>
    </source>
</reference>
<evidence type="ECO:0000313" key="4">
    <source>
        <dbReference type="Proteomes" id="UP000827092"/>
    </source>
</evidence>
<proteinExistence type="predicted"/>
<feature type="transmembrane region" description="Helical" evidence="2">
    <location>
        <begin position="6"/>
        <end position="27"/>
    </location>
</feature>
<accession>A0AAV6UH43</accession>
<comment type="caution">
    <text evidence="3">The sequence shown here is derived from an EMBL/GenBank/DDBJ whole genome shotgun (WGS) entry which is preliminary data.</text>
</comment>
<dbReference type="Proteomes" id="UP000827092">
    <property type="component" value="Unassembled WGS sequence"/>
</dbReference>
<feature type="region of interest" description="Disordered" evidence="1">
    <location>
        <begin position="134"/>
        <end position="157"/>
    </location>
</feature>
<gene>
    <name evidence="3" type="ORF">JTE90_003343</name>
</gene>